<sequence length="99" mass="11264">MEVAEDPRRLDVRVAIKSQIQARVEEKLRHRGLRHPPDEAFAQEPLHCHILHAACDILTSCLHAKSMDSIAVRMQLEIAHRLLSKVNPTSRRCPAHLPP</sequence>
<dbReference type="AlphaFoldDB" id="A0A1V9Z8X0"/>
<gene>
    <name evidence="1" type="ORF">ACHHYP_01397</name>
</gene>
<accession>A0A1V9Z8X0</accession>
<organism evidence="1 2">
    <name type="scientific">Achlya hypogyna</name>
    <name type="common">Oomycete</name>
    <name type="synonym">Protoachlya hypogyna</name>
    <dbReference type="NCBI Taxonomy" id="1202772"/>
    <lineage>
        <taxon>Eukaryota</taxon>
        <taxon>Sar</taxon>
        <taxon>Stramenopiles</taxon>
        <taxon>Oomycota</taxon>
        <taxon>Saprolegniomycetes</taxon>
        <taxon>Saprolegniales</taxon>
        <taxon>Achlyaceae</taxon>
        <taxon>Achlya</taxon>
    </lineage>
</organism>
<keyword evidence="2" id="KW-1185">Reference proteome</keyword>
<name>A0A1V9Z8X0_ACHHY</name>
<protein>
    <submittedName>
        <fullName evidence="1">Uncharacterized protein</fullName>
    </submittedName>
</protein>
<proteinExistence type="predicted"/>
<dbReference type="Proteomes" id="UP000243579">
    <property type="component" value="Unassembled WGS sequence"/>
</dbReference>
<comment type="caution">
    <text evidence="1">The sequence shown here is derived from an EMBL/GenBank/DDBJ whole genome shotgun (WGS) entry which is preliminary data.</text>
</comment>
<reference evidence="1 2" key="1">
    <citation type="journal article" date="2014" name="Genome Biol. Evol.">
        <title>The secreted proteins of Achlya hypogyna and Thraustotheca clavata identify the ancestral oomycete secretome and reveal gene acquisitions by horizontal gene transfer.</title>
        <authorList>
            <person name="Misner I."/>
            <person name="Blouin N."/>
            <person name="Leonard G."/>
            <person name="Richards T.A."/>
            <person name="Lane C.E."/>
        </authorList>
    </citation>
    <scope>NUCLEOTIDE SEQUENCE [LARGE SCALE GENOMIC DNA]</scope>
    <source>
        <strain evidence="1 2">ATCC 48635</strain>
    </source>
</reference>
<dbReference type="EMBL" id="JNBR01000365">
    <property type="protein sequence ID" value="OQR94391.1"/>
    <property type="molecule type" value="Genomic_DNA"/>
</dbReference>
<evidence type="ECO:0000313" key="1">
    <source>
        <dbReference type="EMBL" id="OQR94391.1"/>
    </source>
</evidence>
<evidence type="ECO:0000313" key="2">
    <source>
        <dbReference type="Proteomes" id="UP000243579"/>
    </source>
</evidence>
<dbReference type="OrthoDB" id="80393at2759"/>